<sequence>MGSVSDAPRGNSTNQPEELSPSAASYLDLSTLTCQRILSARQLRALDCLVGTMADFCCTNCLGRANAQINYVNQAMAAVFVLWDNKSNLALTLSDNGRRANQD</sequence>
<reference evidence="3" key="1">
    <citation type="submission" date="2014-09" db="EMBL/GenBank/DDBJ databases">
        <authorList>
            <person name="Sharma Rahul"/>
            <person name="Thines Marco"/>
        </authorList>
    </citation>
    <scope>NUCLEOTIDE SEQUENCE [LARGE SCALE GENOMIC DNA]</scope>
</reference>
<keyword evidence="3" id="KW-1185">Reference proteome</keyword>
<evidence type="ECO:0000256" key="1">
    <source>
        <dbReference type="SAM" id="MobiDB-lite"/>
    </source>
</evidence>
<organism evidence="2 3">
    <name type="scientific">Plasmopara halstedii</name>
    <name type="common">Downy mildew of sunflower</name>
    <dbReference type="NCBI Taxonomy" id="4781"/>
    <lineage>
        <taxon>Eukaryota</taxon>
        <taxon>Sar</taxon>
        <taxon>Stramenopiles</taxon>
        <taxon>Oomycota</taxon>
        <taxon>Peronosporomycetes</taxon>
        <taxon>Peronosporales</taxon>
        <taxon>Peronosporaceae</taxon>
        <taxon>Plasmopara</taxon>
    </lineage>
</organism>
<dbReference type="GeneID" id="36405795"/>
<dbReference type="RefSeq" id="XP_024576917.1">
    <property type="nucleotide sequence ID" value="XM_024726218.1"/>
</dbReference>
<protein>
    <submittedName>
        <fullName evidence="2">Uncharacterized protein</fullName>
    </submittedName>
</protein>
<proteinExistence type="predicted"/>
<accession>A0A0P1AHD2</accession>
<dbReference type="Proteomes" id="UP000054928">
    <property type="component" value="Unassembled WGS sequence"/>
</dbReference>
<feature type="region of interest" description="Disordered" evidence="1">
    <location>
        <begin position="1"/>
        <end position="21"/>
    </location>
</feature>
<evidence type="ECO:0000313" key="2">
    <source>
        <dbReference type="EMBL" id="CEG40548.1"/>
    </source>
</evidence>
<name>A0A0P1AHD2_PLAHL</name>
<evidence type="ECO:0000313" key="3">
    <source>
        <dbReference type="Proteomes" id="UP000054928"/>
    </source>
</evidence>
<dbReference type="EMBL" id="CCYD01000523">
    <property type="protein sequence ID" value="CEG40548.1"/>
    <property type="molecule type" value="Genomic_DNA"/>
</dbReference>
<dbReference type="AlphaFoldDB" id="A0A0P1AHD2"/>